<keyword evidence="1 3" id="KW-0456">Lyase</keyword>
<keyword evidence="4" id="KW-1185">Reference proteome</keyword>
<accession>A0ABU1WPW5</accession>
<gene>
    <name evidence="3" type="ORF">J2W49_003316</name>
</gene>
<protein>
    <submittedName>
        <fullName evidence="3">Aminocarboxymuconate-semialdehyde decarboxylase</fullName>
        <ecNumber evidence="3">4.1.1.45</ecNumber>
    </submittedName>
</protein>
<dbReference type="Proteomes" id="UP001265700">
    <property type="component" value="Unassembled WGS sequence"/>
</dbReference>
<dbReference type="PANTHER" id="PTHR21240:SF30">
    <property type="entry name" value="AMIDOHYDROLASE-RELATED DOMAIN-CONTAINING PROTEIN-RELATED"/>
    <property type="match status" value="1"/>
</dbReference>
<dbReference type="InterPro" id="IPR006680">
    <property type="entry name" value="Amidohydro-rel"/>
</dbReference>
<dbReference type="Pfam" id="PF04909">
    <property type="entry name" value="Amidohydro_2"/>
    <property type="match status" value="1"/>
</dbReference>
<evidence type="ECO:0000313" key="3">
    <source>
        <dbReference type="EMBL" id="MDR7151340.1"/>
    </source>
</evidence>
<dbReference type="GO" id="GO:0001760">
    <property type="term" value="F:aminocarboxymuconate-semialdehyde decarboxylase activity"/>
    <property type="evidence" value="ECO:0007669"/>
    <property type="project" value="UniProtKB-EC"/>
</dbReference>
<dbReference type="EC" id="4.1.1.45" evidence="3"/>
<feature type="domain" description="Amidohydrolase-related" evidence="2">
    <location>
        <begin position="4"/>
        <end position="307"/>
    </location>
</feature>
<sequence>MDVIDFHCHFAGSGIPIDASRGNPPAQKEFWDGVSRRLTQEEALLASLQTAGITSRVINTSLEFVLAPGEEADLDTVRRINDSIADVTHRHSAVLHGLATVDAYRREASARELTRAVRELGLKGVFIESAKGDLLPDAPEARPTFLAASELGVPVFLHPVPDAVLRQKFGRTGKFSERLSRSAINSAALLAMANAGMFEEMPNLNVVVTALALGGLMVGECLADGAQIGKHAFPRRNVYIDTTGLHSVLLRAAVDLVGADHVVMGTDWPVVTETNLPARLTNMFDQCGLGEADRDLIAHANARRLLHV</sequence>
<dbReference type="Gene3D" id="3.20.20.140">
    <property type="entry name" value="Metal-dependent hydrolases"/>
    <property type="match status" value="1"/>
</dbReference>
<dbReference type="SUPFAM" id="SSF51556">
    <property type="entry name" value="Metallo-dependent hydrolases"/>
    <property type="match status" value="1"/>
</dbReference>
<reference evidence="3 4" key="1">
    <citation type="submission" date="2023-07" db="EMBL/GenBank/DDBJ databases">
        <title>Sorghum-associated microbial communities from plants grown in Nebraska, USA.</title>
        <authorList>
            <person name="Schachtman D."/>
        </authorList>
    </citation>
    <scope>NUCLEOTIDE SEQUENCE [LARGE SCALE GENOMIC DNA]</scope>
    <source>
        <strain evidence="3 4">4249</strain>
    </source>
</reference>
<evidence type="ECO:0000313" key="4">
    <source>
        <dbReference type="Proteomes" id="UP001265700"/>
    </source>
</evidence>
<evidence type="ECO:0000256" key="1">
    <source>
        <dbReference type="ARBA" id="ARBA00023239"/>
    </source>
</evidence>
<comment type="caution">
    <text evidence="3">The sequence shown here is derived from an EMBL/GenBank/DDBJ whole genome shotgun (WGS) entry which is preliminary data.</text>
</comment>
<name>A0ABU1WPW5_9BURK</name>
<dbReference type="InterPro" id="IPR032465">
    <property type="entry name" value="ACMSD"/>
</dbReference>
<dbReference type="RefSeq" id="WP_310318545.1">
    <property type="nucleotide sequence ID" value="NZ_JAVDWU010000007.1"/>
</dbReference>
<dbReference type="EMBL" id="JAVDWU010000007">
    <property type="protein sequence ID" value="MDR7151340.1"/>
    <property type="molecule type" value="Genomic_DNA"/>
</dbReference>
<dbReference type="PANTHER" id="PTHR21240">
    <property type="entry name" value="2-AMINO-3-CARBOXYLMUCONATE-6-SEMIALDEHYDE DECARBOXYLASE"/>
    <property type="match status" value="1"/>
</dbReference>
<dbReference type="InterPro" id="IPR032466">
    <property type="entry name" value="Metal_Hydrolase"/>
</dbReference>
<proteinExistence type="predicted"/>
<organism evidence="3 4">
    <name type="scientific">Hydrogenophaga palleronii</name>
    <dbReference type="NCBI Taxonomy" id="65655"/>
    <lineage>
        <taxon>Bacteria</taxon>
        <taxon>Pseudomonadati</taxon>
        <taxon>Pseudomonadota</taxon>
        <taxon>Betaproteobacteria</taxon>
        <taxon>Burkholderiales</taxon>
        <taxon>Comamonadaceae</taxon>
        <taxon>Hydrogenophaga</taxon>
    </lineage>
</organism>
<evidence type="ECO:0000259" key="2">
    <source>
        <dbReference type="Pfam" id="PF04909"/>
    </source>
</evidence>
<dbReference type="CDD" id="cd01292">
    <property type="entry name" value="metallo-dependent_hydrolases"/>
    <property type="match status" value="1"/>
</dbReference>